<evidence type="ECO:0000313" key="3">
    <source>
        <dbReference type="Proteomes" id="UP000678228"/>
    </source>
</evidence>
<name>A0A941APL7_9BACI</name>
<comment type="caution">
    <text evidence="2">The sequence shown here is derived from an EMBL/GenBank/DDBJ whole genome shotgun (WGS) entry which is preliminary data.</text>
</comment>
<gene>
    <name evidence="2" type="ORF">J7W16_03815</name>
</gene>
<dbReference type="Proteomes" id="UP000678228">
    <property type="component" value="Unassembled WGS sequence"/>
</dbReference>
<sequence length="100" mass="11154">MDALSVVYISILFISAILIVITVVSLPNVGAERKRMIKTKAKSFTFTIIITLLVIEASKDLYSVFWGNEPYVAKPPFALLSGAAFIYLSSLLFFKRKYGN</sequence>
<feature type="transmembrane region" description="Helical" evidence="1">
    <location>
        <begin position="77"/>
        <end position="94"/>
    </location>
</feature>
<protein>
    <recommendedName>
        <fullName evidence="4">DUF2178 domain-containing protein</fullName>
    </recommendedName>
</protein>
<evidence type="ECO:0008006" key="4">
    <source>
        <dbReference type="Google" id="ProtNLM"/>
    </source>
</evidence>
<proteinExistence type="predicted"/>
<evidence type="ECO:0000313" key="2">
    <source>
        <dbReference type="EMBL" id="MBP3950248.1"/>
    </source>
</evidence>
<feature type="transmembrane region" description="Helical" evidence="1">
    <location>
        <begin position="6"/>
        <end position="29"/>
    </location>
</feature>
<keyword evidence="1" id="KW-0812">Transmembrane</keyword>
<evidence type="ECO:0000256" key="1">
    <source>
        <dbReference type="SAM" id="Phobius"/>
    </source>
</evidence>
<keyword evidence="1" id="KW-1133">Transmembrane helix</keyword>
<feature type="transmembrane region" description="Helical" evidence="1">
    <location>
        <begin position="41"/>
        <end position="57"/>
    </location>
</feature>
<dbReference type="RefSeq" id="WP_210595854.1">
    <property type="nucleotide sequence ID" value="NZ_JAGKSQ010000001.1"/>
</dbReference>
<keyword evidence="3" id="KW-1185">Reference proteome</keyword>
<reference evidence="2" key="1">
    <citation type="submission" date="2021-03" db="EMBL/GenBank/DDBJ databases">
        <title>Bacillus suaedae sp. nov., isolated from Suaeda aralocaspica.</title>
        <authorList>
            <person name="Lei R.F.R."/>
        </authorList>
    </citation>
    <scope>NUCLEOTIDE SEQUENCE</scope>
    <source>
        <strain evidence="2">YZJH907-2</strain>
    </source>
</reference>
<accession>A0A941APL7</accession>
<keyword evidence="1" id="KW-0472">Membrane</keyword>
<organism evidence="2 3">
    <name type="scientific">Halalkalibacter suaedae</name>
    <dbReference type="NCBI Taxonomy" id="2822140"/>
    <lineage>
        <taxon>Bacteria</taxon>
        <taxon>Bacillati</taxon>
        <taxon>Bacillota</taxon>
        <taxon>Bacilli</taxon>
        <taxon>Bacillales</taxon>
        <taxon>Bacillaceae</taxon>
        <taxon>Halalkalibacter</taxon>
    </lineage>
</organism>
<dbReference type="AlphaFoldDB" id="A0A941APL7"/>
<dbReference type="EMBL" id="JAGKSQ010000001">
    <property type="protein sequence ID" value="MBP3950248.1"/>
    <property type="molecule type" value="Genomic_DNA"/>
</dbReference>